<comment type="caution">
    <text evidence="5">The sequence shown here is derived from an EMBL/GenBank/DDBJ whole genome shotgun (WGS) entry which is preliminary data.</text>
</comment>
<dbReference type="Proteomes" id="UP001341444">
    <property type="component" value="Unassembled WGS sequence"/>
</dbReference>
<keyword evidence="3 5" id="KW-0808">Transferase</keyword>
<name>A0ABU6MLD8_9BACI</name>
<dbReference type="Gene3D" id="3.90.550.10">
    <property type="entry name" value="Spore Coat Polysaccharide Biosynthesis Protein SpsA, Chain A"/>
    <property type="match status" value="1"/>
</dbReference>
<sequence>MKPTISIIVPVFNVCRYLEDCIKSILNQSFTSFEIILVNDGSEDASGQICEKYKAIDKRVKVLHQKYGGVSVARNAGLDRAEGEYIGFVDGDDRIEKDMFHELYRLSVNTASDIAICGLKREQNGIVDNAPKEVIMKELSHEEAIRELFKGTLYRFSLCNKLFKKSCFKNVRFPNGHIHEDLATTYKLFANSKKAVFTSMKGYIYIKRPNSILTSNYNAKRLDAFFAWDEILPFIEKKYPALYGEAVSCFAYWAVDNIYYVLNQVREKKEIYYHLKQIQKCLRKYYRPIIKNPSLSMTYKNVITLFYFDYRLIIVSRQLKYFHNKIKRKGLHKSNESQNKHYCPRL</sequence>
<dbReference type="EC" id="2.4.-.-" evidence="5"/>
<dbReference type="PANTHER" id="PTHR22916:SF51">
    <property type="entry name" value="GLYCOSYLTRANSFERASE EPSH-RELATED"/>
    <property type="match status" value="1"/>
</dbReference>
<dbReference type="EMBL" id="JARMAB010000030">
    <property type="protein sequence ID" value="MED1205207.1"/>
    <property type="molecule type" value="Genomic_DNA"/>
</dbReference>
<organism evidence="5 6">
    <name type="scientific">Heyndrickxia acidicola</name>
    <dbReference type="NCBI Taxonomy" id="209389"/>
    <lineage>
        <taxon>Bacteria</taxon>
        <taxon>Bacillati</taxon>
        <taxon>Bacillota</taxon>
        <taxon>Bacilli</taxon>
        <taxon>Bacillales</taxon>
        <taxon>Bacillaceae</taxon>
        <taxon>Heyndrickxia</taxon>
    </lineage>
</organism>
<keyword evidence="2 5" id="KW-0328">Glycosyltransferase</keyword>
<dbReference type="InterPro" id="IPR001173">
    <property type="entry name" value="Glyco_trans_2-like"/>
</dbReference>
<evidence type="ECO:0000313" key="5">
    <source>
        <dbReference type="EMBL" id="MED1205207.1"/>
    </source>
</evidence>
<protein>
    <submittedName>
        <fullName evidence="5">Glycosyltransferase</fullName>
        <ecNumber evidence="5">2.4.-.-</ecNumber>
    </submittedName>
</protein>
<dbReference type="InterPro" id="IPR029044">
    <property type="entry name" value="Nucleotide-diphossugar_trans"/>
</dbReference>
<keyword evidence="6" id="KW-1185">Reference proteome</keyword>
<dbReference type="PANTHER" id="PTHR22916">
    <property type="entry name" value="GLYCOSYLTRANSFERASE"/>
    <property type="match status" value="1"/>
</dbReference>
<evidence type="ECO:0000256" key="1">
    <source>
        <dbReference type="ARBA" id="ARBA00006739"/>
    </source>
</evidence>
<evidence type="ECO:0000256" key="2">
    <source>
        <dbReference type="ARBA" id="ARBA00022676"/>
    </source>
</evidence>
<dbReference type="GO" id="GO:0016757">
    <property type="term" value="F:glycosyltransferase activity"/>
    <property type="evidence" value="ECO:0007669"/>
    <property type="project" value="UniProtKB-KW"/>
</dbReference>
<dbReference type="RefSeq" id="WP_066270151.1">
    <property type="nucleotide sequence ID" value="NZ_JARMAB010000030.1"/>
</dbReference>
<gene>
    <name evidence="5" type="ORF">P4T90_19340</name>
</gene>
<proteinExistence type="inferred from homology"/>
<reference evidence="5 6" key="1">
    <citation type="submission" date="2023-03" db="EMBL/GenBank/DDBJ databases">
        <title>Bacillus Genome Sequencing.</title>
        <authorList>
            <person name="Dunlap C."/>
        </authorList>
    </citation>
    <scope>NUCLEOTIDE SEQUENCE [LARGE SCALE GENOMIC DNA]</scope>
    <source>
        <strain evidence="5 6">B-23453</strain>
    </source>
</reference>
<evidence type="ECO:0000313" key="6">
    <source>
        <dbReference type="Proteomes" id="UP001341444"/>
    </source>
</evidence>
<dbReference type="SUPFAM" id="SSF53448">
    <property type="entry name" value="Nucleotide-diphospho-sugar transferases"/>
    <property type="match status" value="1"/>
</dbReference>
<accession>A0ABU6MLD8</accession>
<evidence type="ECO:0000259" key="4">
    <source>
        <dbReference type="Pfam" id="PF00535"/>
    </source>
</evidence>
<dbReference type="CDD" id="cd00761">
    <property type="entry name" value="Glyco_tranf_GTA_type"/>
    <property type="match status" value="1"/>
</dbReference>
<dbReference type="Pfam" id="PF00535">
    <property type="entry name" value="Glycos_transf_2"/>
    <property type="match status" value="1"/>
</dbReference>
<evidence type="ECO:0000256" key="3">
    <source>
        <dbReference type="ARBA" id="ARBA00022679"/>
    </source>
</evidence>
<comment type="similarity">
    <text evidence="1">Belongs to the glycosyltransferase 2 family.</text>
</comment>
<feature type="domain" description="Glycosyltransferase 2-like" evidence="4">
    <location>
        <begin position="6"/>
        <end position="169"/>
    </location>
</feature>